<feature type="region of interest" description="Disordered" evidence="1">
    <location>
        <begin position="38"/>
        <end position="67"/>
    </location>
</feature>
<dbReference type="Proteomes" id="UP000002045">
    <property type="component" value="Chromosome"/>
</dbReference>
<gene>
    <name evidence="2" type="ordered locus">XBJ1_2425</name>
</gene>
<reference evidence="2" key="1">
    <citation type="journal article" date="2011" name="PLoS ONE">
        <title>The entomopathogenic bacterial endosymbionts xenorhabdus and photorhabdus: convergent lifestyles from divergent genomes.</title>
        <authorList>
            <person name="Chaston J.M."/>
            <person name="Suen G."/>
            <person name="Tucker S.L."/>
            <person name="Andersen A.W."/>
            <person name="Bhasin A."/>
            <person name="Bode E."/>
            <person name="Bode H.B."/>
            <person name="Brachmann A.O."/>
            <person name="Cowles C.E."/>
            <person name="Cowles K.N."/>
            <person name="Darby C."/>
            <person name="de Leon L."/>
            <person name="Drace K."/>
            <person name="Du Z."/>
            <person name="Givaudan A."/>
            <person name="Herbert Tran E.E."/>
            <person name="Jewell K.A."/>
            <person name="Knack J.J."/>
            <person name="Krasomil-Osterfeld K.C."/>
            <person name="Kukor R."/>
            <person name="Lanois A."/>
            <person name="Latreille P."/>
            <person name="Leimgruber N.K."/>
            <person name="Lipke C.M."/>
            <person name="Liu R."/>
            <person name="Lu X."/>
            <person name="Martens E.C."/>
            <person name="Marri P.R."/>
            <person name="Medigue C."/>
            <person name="Menard M.L."/>
            <person name="Miller N.M."/>
            <person name="Morales-Soto N."/>
            <person name="Norton S."/>
            <person name="Ogier J.C."/>
            <person name="Orchard S.S."/>
            <person name="Park D."/>
            <person name="Park Y."/>
            <person name="Qurollo B.A."/>
            <person name="Sugar D.R."/>
            <person name="Richards G.R."/>
            <person name="Rouy Z."/>
            <person name="Slominski B."/>
            <person name="Slominski K."/>
            <person name="Snyder H."/>
            <person name="Tjaden B.C."/>
            <person name="van der Hoeven R."/>
            <person name="Welch R.D."/>
            <person name="Wheeler C."/>
            <person name="Xiang B."/>
            <person name="Barbazuk B."/>
            <person name="Gaudriault S."/>
            <person name="Goodner B."/>
            <person name="Slater S.C."/>
            <person name="Forst S."/>
            <person name="Goldman B.S."/>
            <person name="Goodrich-Blair H."/>
        </authorList>
    </citation>
    <scope>NUCLEOTIDE SEQUENCE [LARGE SCALE GENOMIC DNA]</scope>
    <source>
        <strain evidence="2">SS-2004</strain>
    </source>
</reference>
<protein>
    <submittedName>
        <fullName evidence="2">Uncharacterized protein</fullName>
    </submittedName>
</protein>
<feature type="compositionally biased region" description="Basic and acidic residues" evidence="1">
    <location>
        <begin position="57"/>
        <end position="67"/>
    </location>
</feature>
<dbReference type="STRING" id="406818.XBJ1_2425"/>
<evidence type="ECO:0000256" key="1">
    <source>
        <dbReference type="SAM" id="MobiDB-lite"/>
    </source>
</evidence>
<organism evidence="2 3">
    <name type="scientific">Xenorhabdus bovienii (strain SS-2004)</name>
    <name type="common">Xenorhabdus nematophila subsp. bovienii</name>
    <dbReference type="NCBI Taxonomy" id="406818"/>
    <lineage>
        <taxon>Bacteria</taxon>
        <taxon>Pseudomonadati</taxon>
        <taxon>Pseudomonadota</taxon>
        <taxon>Gammaproteobacteria</taxon>
        <taxon>Enterobacterales</taxon>
        <taxon>Morganellaceae</taxon>
        <taxon>Xenorhabdus</taxon>
    </lineage>
</organism>
<dbReference type="KEGG" id="xbo:XBJ1_2425"/>
<name>D3V1K7_XENBS</name>
<evidence type="ECO:0000313" key="3">
    <source>
        <dbReference type="Proteomes" id="UP000002045"/>
    </source>
</evidence>
<proteinExistence type="predicted"/>
<dbReference type="AlphaFoldDB" id="D3V1K7"/>
<accession>D3V1K7</accession>
<dbReference type="HOGENOM" id="CLU_2811441_0_0_6"/>
<feature type="compositionally biased region" description="Low complexity" evidence="1">
    <location>
        <begin position="46"/>
        <end position="56"/>
    </location>
</feature>
<evidence type="ECO:0000313" key="2">
    <source>
        <dbReference type="EMBL" id="CBJ81551.1"/>
    </source>
</evidence>
<sequence>MPFSCKIHSRNKYNQLIIIDFIFIFIVLDPHNSTKKENKHYFNKMQSSQSKSPHSSQNRESRHPLVE</sequence>
<dbReference type="EMBL" id="FN667741">
    <property type="protein sequence ID" value="CBJ81551.1"/>
    <property type="molecule type" value="Genomic_DNA"/>
</dbReference>